<gene>
    <name evidence="2" type="ORF">LVIROSA_LOCUS12219</name>
</gene>
<organism evidence="2 3">
    <name type="scientific">Lactuca virosa</name>
    <dbReference type="NCBI Taxonomy" id="75947"/>
    <lineage>
        <taxon>Eukaryota</taxon>
        <taxon>Viridiplantae</taxon>
        <taxon>Streptophyta</taxon>
        <taxon>Embryophyta</taxon>
        <taxon>Tracheophyta</taxon>
        <taxon>Spermatophyta</taxon>
        <taxon>Magnoliopsida</taxon>
        <taxon>eudicotyledons</taxon>
        <taxon>Gunneridae</taxon>
        <taxon>Pentapetalae</taxon>
        <taxon>asterids</taxon>
        <taxon>campanulids</taxon>
        <taxon>Asterales</taxon>
        <taxon>Asteraceae</taxon>
        <taxon>Cichorioideae</taxon>
        <taxon>Cichorieae</taxon>
        <taxon>Lactucinae</taxon>
        <taxon>Lactuca</taxon>
    </lineage>
</organism>
<proteinExistence type="predicted"/>
<comment type="caution">
    <text evidence="2">The sequence shown here is derived from an EMBL/GenBank/DDBJ whole genome shotgun (WGS) entry which is preliminary data.</text>
</comment>
<protein>
    <submittedName>
        <fullName evidence="2">Uncharacterized protein</fullName>
    </submittedName>
</protein>
<keyword evidence="3" id="KW-1185">Reference proteome</keyword>
<dbReference type="Proteomes" id="UP001157418">
    <property type="component" value="Unassembled WGS sequence"/>
</dbReference>
<keyword evidence="1" id="KW-1133">Transmembrane helix</keyword>
<feature type="transmembrane region" description="Helical" evidence="1">
    <location>
        <begin position="87"/>
        <end position="109"/>
    </location>
</feature>
<evidence type="ECO:0000256" key="1">
    <source>
        <dbReference type="SAM" id="Phobius"/>
    </source>
</evidence>
<evidence type="ECO:0000313" key="3">
    <source>
        <dbReference type="Proteomes" id="UP001157418"/>
    </source>
</evidence>
<accession>A0AAU9MHI9</accession>
<keyword evidence="1" id="KW-0812">Transmembrane</keyword>
<dbReference type="AlphaFoldDB" id="A0AAU9MHI9"/>
<keyword evidence="1" id="KW-0472">Membrane</keyword>
<sequence>MAHPYLSTSPAAMAAGDRWMDVWTEEALLDSAATVKQLFQALRFPSATLFHCCLANRRQPTSLPPVVAATAISRRHQVVAESVCKNLAWLGVIFSVCVCTCVLIGKGFYGRNS</sequence>
<reference evidence="2 3" key="1">
    <citation type="submission" date="2022-01" db="EMBL/GenBank/DDBJ databases">
        <authorList>
            <person name="Xiong W."/>
            <person name="Schranz E."/>
        </authorList>
    </citation>
    <scope>NUCLEOTIDE SEQUENCE [LARGE SCALE GENOMIC DNA]</scope>
</reference>
<evidence type="ECO:0000313" key="2">
    <source>
        <dbReference type="EMBL" id="CAH1425056.1"/>
    </source>
</evidence>
<name>A0AAU9MHI9_9ASTR</name>
<dbReference type="EMBL" id="CAKMRJ010002157">
    <property type="protein sequence ID" value="CAH1425056.1"/>
    <property type="molecule type" value="Genomic_DNA"/>
</dbReference>